<evidence type="ECO:0000313" key="2">
    <source>
        <dbReference type="EMBL" id="KAF0972384.1"/>
    </source>
</evidence>
<dbReference type="OrthoDB" id="10339209at2759"/>
<dbReference type="AlphaFoldDB" id="A0A6A5BE81"/>
<feature type="coiled-coil region" evidence="1">
    <location>
        <begin position="164"/>
        <end position="198"/>
    </location>
</feature>
<dbReference type="RefSeq" id="XP_044557099.1">
    <property type="nucleotide sequence ID" value="XM_044713229.1"/>
</dbReference>
<organism evidence="2 3">
    <name type="scientific">Naegleria fowleri</name>
    <name type="common">Brain eating amoeba</name>
    <dbReference type="NCBI Taxonomy" id="5763"/>
    <lineage>
        <taxon>Eukaryota</taxon>
        <taxon>Discoba</taxon>
        <taxon>Heterolobosea</taxon>
        <taxon>Tetramitia</taxon>
        <taxon>Eutetramitia</taxon>
        <taxon>Vahlkampfiidae</taxon>
        <taxon>Naegleria</taxon>
    </lineage>
</organism>
<dbReference type="GeneID" id="68116504"/>
<accession>A0A6A5BE81</accession>
<feature type="coiled-coil region" evidence="1">
    <location>
        <begin position="102"/>
        <end position="129"/>
    </location>
</feature>
<dbReference type="VEuPathDB" id="AmoebaDB:FDP41_009287"/>
<dbReference type="EMBL" id="VFQX01000068">
    <property type="protein sequence ID" value="KAF0972384.1"/>
    <property type="molecule type" value="Genomic_DNA"/>
</dbReference>
<dbReference type="Proteomes" id="UP000444721">
    <property type="component" value="Unassembled WGS sequence"/>
</dbReference>
<gene>
    <name evidence="2" type="ORF">FDP41_009287</name>
</gene>
<comment type="caution">
    <text evidence="2">The sequence shown here is derived from an EMBL/GenBank/DDBJ whole genome shotgun (WGS) entry which is preliminary data.</text>
</comment>
<evidence type="ECO:0000313" key="3">
    <source>
        <dbReference type="Proteomes" id="UP000444721"/>
    </source>
</evidence>
<protein>
    <submittedName>
        <fullName evidence="2">Uncharacterized protein</fullName>
    </submittedName>
</protein>
<dbReference type="VEuPathDB" id="AmoebaDB:NfTy_061250"/>
<evidence type="ECO:0000256" key="1">
    <source>
        <dbReference type="SAM" id="Coils"/>
    </source>
</evidence>
<dbReference type="VEuPathDB" id="AmoebaDB:NF0048610"/>
<reference evidence="2 3" key="1">
    <citation type="journal article" date="2019" name="Sci. Rep.">
        <title>Nanopore sequencing improves the draft genome of the human pathogenic amoeba Naegleria fowleri.</title>
        <authorList>
            <person name="Liechti N."/>
            <person name="Schurch N."/>
            <person name="Bruggmann R."/>
            <person name="Wittwer M."/>
        </authorList>
    </citation>
    <scope>NUCLEOTIDE SEQUENCE [LARGE SCALE GENOMIC DNA]</scope>
    <source>
        <strain evidence="2 3">ATCC 30894</strain>
    </source>
</reference>
<sequence length="216" mass="25251">MSTTTTTTSSLTSSSEDPIVQAIVFHNGKQDHSSSTSLSSDETFNRMKCVDEFSSLMKQYIQLEQSIKEGSSLENIKLEQTNCIHQLNQYQYNTSILLSSLSQDYEKQLQEIQDRLQKVKAQIHEHKNEIIPSLNQELENQRKYKQFNEEYNLISENILKKPSTQELQHQKQLSLEQLDRMKQEGDEKKKKIEYYEKQMELLFVATSDLLSTFKVQ</sequence>
<name>A0A6A5BE81_NAEFO</name>
<proteinExistence type="predicted"/>
<keyword evidence="3" id="KW-1185">Reference proteome</keyword>
<keyword evidence="1" id="KW-0175">Coiled coil</keyword>